<proteinExistence type="predicted"/>
<sequence>MMKPILVRAFGRTGTTLLMQLLGTSKETLVPNGYPYESRYLTYFCRMSNLMDDRYPDQTFKDGNVLDFSHNTLGNCPYNFNELTDGDNLRKKLFQGLWNQFSISVNESLDRNYVYYAEKVALELAPRINICIPEVKNIFLVRDPRGELASIMSFNNKRGFNGFGWLDDDTEETFGQRMIETRIQYFNTLLSYGEDNKNIIVLRFEDIVSDLKQTSEKLSKFLGVGLDYRMVEENTKNMSHHMTSKSTIESRDKWKNELKHSTIEMFSKEMEQQLKGFGYV</sequence>
<protein>
    <submittedName>
        <fullName evidence="1">Sulfotransferase</fullName>
    </submittedName>
</protein>
<dbReference type="RefSeq" id="WP_257083816.1">
    <property type="nucleotide sequence ID" value="NZ_CP102096.1"/>
</dbReference>
<reference evidence="1" key="1">
    <citation type="submission" date="2022-07" db="EMBL/GenBank/DDBJ databases">
        <title>Complete genome of Vibrio japonicus strain JCM 31412T and phylogenomic assessment of the Nereis clade of the genus Vibrio.</title>
        <authorList>
            <person name="Shlafstein M.D."/>
            <person name="Emsley S.A."/>
            <person name="Ushijima B."/>
            <person name="Videau P."/>
            <person name="Saw J.H."/>
        </authorList>
    </citation>
    <scope>NUCLEOTIDE SEQUENCE</scope>
    <source>
        <strain evidence="1">JCM 31412</strain>
    </source>
</reference>
<dbReference type="EMBL" id="CP102096">
    <property type="protein sequence ID" value="UUM30027.1"/>
    <property type="molecule type" value="Genomic_DNA"/>
</dbReference>
<dbReference type="InterPro" id="IPR051135">
    <property type="entry name" value="Gal/GlcNAc/GalNAc_ST"/>
</dbReference>
<dbReference type="PANTHER" id="PTHR10704:SF44">
    <property type="entry name" value="LD35051P-RELATED"/>
    <property type="match status" value="1"/>
</dbReference>
<dbReference type="InterPro" id="IPR027417">
    <property type="entry name" value="P-loop_NTPase"/>
</dbReference>
<dbReference type="SUPFAM" id="SSF52540">
    <property type="entry name" value="P-loop containing nucleoside triphosphate hydrolases"/>
    <property type="match status" value="1"/>
</dbReference>
<dbReference type="Proteomes" id="UP001058602">
    <property type="component" value="Chromosome 1"/>
</dbReference>
<dbReference type="Gene3D" id="3.40.50.300">
    <property type="entry name" value="P-loop containing nucleotide triphosphate hydrolases"/>
    <property type="match status" value="1"/>
</dbReference>
<keyword evidence="2" id="KW-1185">Reference proteome</keyword>
<name>A0ABY5LG29_9VIBR</name>
<dbReference type="Pfam" id="PF13469">
    <property type="entry name" value="Sulfotransfer_3"/>
    <property type="match status" value="1"/>
</dbReference>
<accession>A0ABY5LG29</accession>
<evidence type="ECO:0000313" key="1">
    <source>
        <dbReference type="EMBL" id="UUM30027.1"/>
    </source>
</evidence>
<gene>
    <name evidence="1" type="ORF">NP165_09950</name>
</gene>
<organism evidence="1 2">
    <name type="scientific">Vibrio japonicus</name>
    <dbReference type="NCBI Taxonomy" id="1824638"/>
    <lineage>
        <taxon>Bacteria</taxon>
        <taxon>Pseudomonadati</taxon>
        <taxon>Pseudomonadota</taxon>
        <taxon>Gammaproteobacteria</taxon>
        <taxon>Vibrionales</taxon>
        <taxon>Vibrionaceae</taxon>
        <taxon>Vibrio</taxon>
    </lineage>
</organism>
<dbReference type="PANTHER" id="PTHR10704">
    <property type="entry name" value="CARBOHYDRATE SULFOTRANSFERASE"/>
    <property type="match status" value="1"/>
</dbReference>
<evidence type="ECO:0000313" key="2">
    <source>
        <dbReference type="Proteomes" id="UP001058602"/>
    </source>
</evidence>